<dbReference type="PANTHER" id="PTHR35006">
    <property type="entry name" value="GLYOXALASE FAMILY PROTEIN (AFU_ORTHOLOGUE AFUA_5G14830)"/>
    <property type="match status" value="1"/>
</dbReference>
<organism evidence="2 3">
    <name type="scientific">Caulobacter ginsengisoli</name>
    <dbReference type="NCBI Taxonomy" id="400775"/>
    <lineage>
        <taxon>Bacteria</taxon>
        <taxon>Pseudomonadati</taxon>
        <taxon>Pseudomonadota</taxon>
        <taxon>Alphaproteobacteria</taxon>
        <taxon>Caulobacterales</taxon>
        <taxon>Caulobacteraceae</taxon>
        <taxon>Caulobacter</taxon>
    </lineage>
</organism>
<evidence type="ECO:0000313" key="2">
    <source>
        <dbReference type="EMBL" id="MDQ0464665.1"/>
    </source>
</evidence>
<reference evidence="2 3" key="1">
    <citation type="submission" date="2023-07" db="EMBL/GenBank/DDBJ databases">
        <title>Genomic Encyclopedia of Type Strains, Phase IV (KMG-IV): sequencing the most valuable type-strain genomes for metagenomic binning, comparative biology and taxonomic classification.</title>
        <authorList>
            <person name="Goeker M."/>
        </authorList>
    </citation>
    <scope>NUCLEOTIDE SEQUENCE [LARGE SCALE GENOMIC DNA]</scope>
    <source>
        <strain evidence="2 3">DSM 18695</strain>
    </source>
</reference>
<dbReference type="InterPro" id="IPR037523">
    <property type="entry name" value="VOC_core"/>
</dbReference>
<dbReference type="InterPro" id="IPR004360">
    <property type="entry name" value="Glyas_Fos-R_dOase_dom"/>
</dbReference>
<dbReference type="SUPFAM" id="SSF54593">
    <property type="entry name" value="Glyoxalase/Bleomycin resistance protein/Dihydroxybiphenyl dioxygenase"/>
    <property type="match status" value="1"/>
</dbReference>
<dbReference type="PANTHER" id="PTHR35006:SF4">
    <property type="entry name" value="BLR7706 PROTEIN"/>
    <property type="match status" value="1"/>
</dbReference>
<gene>
    <name evidence="2" type="ORF">QO010_002449</name>
</gene>
<dbReference type="InterPro" id="IPR029068">
    <property type="entry name" value="Glyas_Bleomycin-R_OHBP_Dase"/>
</dbReference>
<accession>A0ABU0IRM7</accession>
<sequence length="127" mass="13777">MIDHLSLAVRDLAASAAFYEALLEPLGYRRLVEREATVGFGKRYPEIWLNHRPGRVPEPDGTGLHVCLRAASQEAVQAFHQAALDRGGKSDGAPGPRTAAMTGYYAAFILDLDGNKLEAATFPKVPE</sequence>
<protein>
    <submittedName>
        <fullName evidence="2">Catechol 2,3-dioxygenase-like lactoylglutathione lyase family enzyme</fullName>
    </submittedName>
</protein>
<feature type="domain" description="VOC" evidence="1">
    <location>
        <begin position="1"/>
        <end position="122"/>
    </location>
</feature>
<dbReference type="PROSITE" id="PS51819">
    <property type="entry name" value="VOC"/>
    <property type="match status" value="1"/>
</dbReference>
<dbReference type="Pfam" id="PF00903">
    <property type="entry name" value="Glyoxalase"/>
    <property type="match status" value="1"/>
</dbReference>
<evidence type="ECO:0000313" key="3">
    <source>
        <dbReference type="Proteomes" id="UP001228905"/>
    </source>
</evidence>
<dbReference type="CDD" id="cd07262">
    <property type="entry name" value="VOC_like"/>
    <property type="match status" value="1"/>
</dbReference>
<dbReference type="Gene3D" id="3.10.180.10">
    <property type="entry name" value="2,3-Dihydroxybiphenyl 1,2-Dioxygenase, domain 1"/>
    <property type="match status" value="1"/>
</dbReference>
<name>A0ABU0IRM7_9CAUL</name>
<comment type="caution">
    <text evidence="2">The sequence shown here is derived from an EMBL/GenBank/DDBJ whole genome shotgun (WGS) entry which is preliminary data.</text>
</comment>
<dbReference type="EMBL" id="JAUSVS010000004">
    <property type="protein sequence ID" value="MDQ0464665.1"/>
    <property type="molecule type" value="Genomic_DNA"/>
</dbReference>
<dbReference type="RefSeq" id="WP_307349489.1">
    <property type="nucleotide sequence ID" value="NZ_JAUSVS010000004.1"/>
</dbReference>
<evidence type="ECO:0000259" key="1">
    <source>
        <dbReference type="PROSITE" id="PS51819"/>
    </source>
</evidence>
<dbReference type="Proteomes" id="UP001228905">
    <property type="component" value="Unassembled WGS sequence"/>
</dbReference>
<keyword evidence="3" id="KW-1185">Reference proteome</keyword>
<proteinExistence type="predicted"/>